<dbReference type="Proteomes" id="UP000243650">
    <property type="component" value="Unassembled WGS sequence"/>
</dbReference>
<name>A0A2P6MIS2_ALKUR</name>
<dbReference type="OrthoDB" id="2882832at2"/>
<dbReference type="RefSeq" id="WP_105958360.1">
    <property type="nucleotide sequence ID" value="NZ_PVNS01000004.1"/>
</dbReference>
<keyword evidence="2" id="KW-1185">Reference proteome</keyword>
<gene>
    <name evidence="1" type="ORF">C6I21_05040</name>
</gene>
<dbReference type="InterPro" id="IPR036410">
    <property type="entry name" value="HSP_DnaJ_Cys-rich_dom_sf"/>
</dbReference>
<accession>A0A2P6MIS2</accession>
<dbReference type="EMBL" id="PVNS01000004">
    <property type="protein sequence ID" value="PRO66170.1"/>
    <property type="molecule type" value="Genomic_DNA"/>
</dbReference>
<evidence type="ECO:0000313" key="1">
    <source>
        <dbReference type="EMBL" id="PRO66170.1"/>
    </source>
</evidence>
<reference evidence="1 2" key="1">
    <citation type="submission" date="2018-03" db="EMBL/GenBank/DDBJ databases">
        <title>Bacillus urumqiensis sp. nov., a moderately haloalkaliphilic bacterium isolated from a salt lake.</title>
        <authorList>
            <person name="Zhao B."/>
            <person name="Liao Z."/>
        </authorList>
    </citation>
    <scope>NUCLEOTIDE SEQUENCE [LARGE SCALE GENOMIC DNA]</scope>
    <source>
        <strain evidence="1 2">BZ-SZ-XJ18</strain>
    </source>
</reference>
<proteinExistence type="predicted"/>
<dbReference type="AlphaFoldDB" id="A0A2P6MIS2"/>
<dbReference type="SUPFAM" id="SSF57938">
    <property type="entry name" value="DnaJ/Hsp40 cysteine-rich domain"/>
    <property type="match status" value="1"/>
</dbReference>
<protein>
    <submittedName>
        <fullName evidence="1">Uncharacterized protein</fullName>
    </submittedName>
</protein>
<sequence>MAVMDRHKGTRKLLYQRRVHRFEMKDKCPDCRGRGVTRPVIHEFFYEPASPCASCEGEGTYKAWKQRQRR</sequence>
<comment type="caution">
    <text evidence="1">The sequence shown here is derived from an EMBL/GenBank/DDBJ whole genome shotgun (WGS) entry which is preliminary data.</text>
</comment>
<evidence type="ECO:0000313" key="2">
    <source>
        <dbReference type="Proteomes" id="UP000243650"/>
    </source>
</evidence>
<organism evidence="1 2">
    <name type="scientific">Alkalicoccus urumqiensis</name>
    <name type="common">Bacillus urumqiensis</name>
    <dbReference type="NCBI Taxonomy" id="1548213"/>
    <lineage>
        <taxon>Bacteria</taxon>
        <taxon>Bacillati</taxon>
        <taxon>Bacillota</taxon>
        <taxon>Bacilli</taxon>
        <taxon>Bacillales</taxon>
        <taxon>Bacillaceae</taxon>
        <taxon>Alkalicoccus</taxon>
    </lineage>
</organism>
<dbReference type="Gene3D" id="2.10.230.10">
    <property type="entry name" value="Heat shock protein DnaJ, cysteine-rich domain"/>
    <property type="match status" value="1"/>
</dbReference>